<comment type="caution">
    <text evidence="2">The sequence shown here is derived from an EMBL/GenBank/DDBJ whole genome shotgun (WGS) entry which is preliminary data.</text>
</comment>
<dbReference type="EMBL" id="CAJNBL010000002">
    <property type="protein sequence ID" value="CAE6688495.1"/>
    <property type="molecule type" value="Genomic_DNA"/>
</dbReference>
<evidence type="ECO:0000256" key="1">
    <source>
        <dbReference type="SAM" id="SignalP"/>
    </source>
</evidence>
<keyword evidence="1" id="KW-0732">Signal</keyword>
<gene>
    <name evidence="2" type="ORF">NTGZN8_100075</name>
</gene>
<keyword evidence="3" id="KW-1185">Reference proteome</keyword>
<organism evidence="2 3">
    <name type="scientific">Candidatus Nitrotoga fabula</name>
    <dbReference type="NCBI Taxonomy" id="2182327"/>
    <lineage>
        <taxon>Bacteria</taxon>
        <taxon>Pseudomonadati</taxon>
        <taxon>Pseudomonadota</taxon>
        <taxon>Betaproteobacteria</taxon>
        <taxon>Nitrosomonadales</taxon>
        <taxon>Gallionellaceae</taxon>
        <taxon>Candidatus Nitrotoga</taxon>
    </lineage>
</organism>
<feature type="chain" id="PRO_5037725037" description="Fimbrial protein" evidence="1">
    <location>
        <begin position="24"/>
        <end position="164"/>
    </location>
</feature>
<dbReference type="InterPro" id="IPR010916">
    <property type="entry name" value="TonB_box_CS"/>
</dbReference>
<feature type="signal peptide" evidence="1">
    <location>
        <begin position="1"/>
        <end position="23"/>
    </location>
</feature>
<proteinExistence type="predicted"/>
<accession>A0A916BAF6</accession>
<reference evidence="2" key="1">
    <citation type="submission" date="2021-02" db="EMBL/GenBank/DDBJ databases">
        <authorList>
            <person name="Han P."/>
        </authorList>
    </citation>
    <scope>NUCLEOTIDE SEQUENCE</scope>
    <source>
        <strain evidence="2">Candidatus Nitrotoga sp. ZN8</strain>
    </source>
</reference>
<evidence type="ECO:0008006" key="4">
    <source>
        <dbReference type="Google" id="ProtNLM"/>
    </source>
</evidence>
<protein>
    <recommendedName>
        <fullName evidence="4">Fimbrial protein</fullName>
    </recommendedName>
</protein>
<evidence type="ECO:0000313" key="3">
    <source>
        <dbReference type="Proteomes" id="UP000675882"/>
    </source>
</evidence>
<dbReference type="RefSeq" id="WP_213034959.1">
    <property type="nucleotide sequence ID" value="NZ_CAJNBL010000002.1"/>
</dbReference>
<sequence length="164" mass="16884">MFKNILYSVVSTVLLFAATGAKADTLAISAELVCKAGKAGTDTVVVSGKGSYVNLGTGSYDTQPLAYVLGQLNPPVETTDSNLQNQNIPCSLATAAVDAAALKNLCINSLALSLGITMPTNTLNIGVDVKFAMSPSTTVVLNNGNIVHHWHGICSTDLFLGLGG</sequence>
<name>A0A916BAF6_9PROT</name>
<dbReference type="AlphaFoldDB" id="A0A916BAF6"/>
<dbReference type="Proteomes" id="UP000675882">
    <property type="component" value="Unassembled WGS sequence"/>
</dbReference>
<evidence type="ECO:0000313" key="2">
    <source>
        <dbReference type="EMBL" id="CAE6688495.1"/>
    </source>
</evidence>
<dbReference type="PROSITE" id="PS00430">
    <property type="entry name" value="TONB_DEPENDENT_REC_1"/>
    <property type="match status" value="1"/>
</dbReference>